<evidence type="ECO:0000256" key="4">
    <source>
        <dbReference type="ARBA" id="ARBA00022989"/>
    </source>
</evidence>
<keyword evidence="2" id="KW-1003">Cell membrane</keyword>
<protein>
    <submittedName>
        <fullName evidence="7">Membrane protein involved in the export of O-antigen and teichoic acid</fullName>
    </submittedName>
</protein>
<feature type="transmembrane region" description="Helical" evidence="6">
    <location>
        <begin position="178"/>
        <end position="197"/>
    </location>
</feature>
<dbReference type="OrthoDB" id="512217at2"/>
<feature type="transmembrane region" description="Helical" evidence="6">
    <location>
        <begin position="141"/>
        <end position="166"/>
    </location>
</feature>
<feature type="transmembrane region" description="Helical" evidence="6">
    <location>
        <begin position="417"/>
        <end position="436"/>
    </location>
</feature>
<keyword evidence="5 6" id="KW-0472">Membrane</keyword>
<reference evidence="8" key="1">
    <citation type="submission" date="2016-10" db="EMBL/GenBank/DDBJ databases">
        <authorList>
            <person name="Varghese N."/>
            <person name="Submissions S."/>
        </authorList>
    </citation>
    <scope>NUCLEOTIDE SEQUENCE [LARGE SCALE GENOMIC DNA]</scope>
    <source>
        <strain evidence="8">Gh-48</strain>
    </source>
</reference>
<dbReference type="InterPro" id="IPR050833">
    <property type="entry name" value="Poly_Biosynth_Transport"/>
</dbReference>
<evidence type="ECO:0000256" key="3">
    <source>
        <dbReference type="ARBA" id="ARBA00022692"/>
    </source>
</evidence>
<dbReference type="InterPro" id="IPR002797">
    <property type="entry name" value="Polysacc_synth"/>
</dbReference>
<dbReference type="AlphaFoldDB" id="A0A1H8HGL5"/>
<evidence type="ECO:0000256" key="2">
    <source>
        <dbReference type="ARBA" id="ARBA00022475"/>
    </source>
</evidence>
<dbReference type="Proteomes" id="UP000198942">
    <property type="component" value="Unassembled WGS sequence"/>
</dbReference>
<dbReference type="EMBL" id="FOCL01000003">
    <property type="protein sequence ID" value="SEN54698.1"/>
    <property type="molecule type" value="Genomic_DNA"/>
</dbReference>
<evidence type="ECO:0000313" key="8">
    <source>
        <dbReference type="Proteomes" id="UP000198942"/>
    </source>
</evidence>
<keyword evidence="4 6" id="KW-1133">Transmembrane helix</keyword>
<feature type="transmembrane region" description="Helical" evidence="6">
    <location>
        <begin position="285"/>
        <end position="309"/>
    </location>
</feature>
<evidence type="ECO:0000256" key="6">
    <source>
        <dbReference type="SAM" id="Phobius"/>
    </source>
</evidence>
<feature type="transmembrane region" description="Helical" evidence="6">
    <location>
        <begin position="203"/>
        <end position="224"/>
    </location>
</feature>
<dbReference type="Pfam" id="PF01943">
    <property type="entry name" value="Polysacc_synt"/>
    <property type="match status" value="1"/>
</dbReference>
<organism evidence="7 8">
    <name type="scientific">Mucilaginibacter gossypiicola</name>
    <dbReference type="NCBI Taxonomy" id="551995"/>
    <lineage>
        <taxon>Bacteria</taxon>
        <taxon>Pseudomonadati</taxon>
        <taxon>Bacteroidota</taxon>
        <taxon>Sphingobacteriia</taxon>
        <taxon>Sphingobacteriales</taxon>
        <taxon>Sphingobacteriaceae</taxon>
        <taxon>Mucilaginibacter</taxon>
    </lineage>
</organism>
<keyword evidence="3 6" id="KW-0812">Transmembrane</keyword>
<dbReference type="PANTHER" id="PTHR30250">
    <property type="entry name" value="PST FAMILY PREDICTED COLANIC ACID TRANSPORTER"/>
    <property type="match status" value="1"/>
</dbReference>
<dbReference type="PANTHER" id="PTHR30250:SF11">
    <property type="entry name" value="O-ANTIGEN TRANSPORTER-RELATED"/>
    <property type="match status" value="1"/>
</dbReference>
<keyword evidence="8" id="KW-1185">Reference proteome</keyword>
<accession>A0A1H8HGL5</accession>
<feature type="transmembrane region" description="Helical" evidence="6">
    <location>
        <begin position="392"/>
        <end position="411"/>
    </location>
</feature>
<sequence length="453" mass="50366">MLQVLTVGINRFFNKGHERSVRARKNIFRSIVLKGGSVVITLVMIPLTIRYVNPTQYGIWLTLSSLITWAALFDMGLGNGLKNQLAQAIALNEPEKGRVYVSSTYAIMCVIGIIMFVVFYFVNPYIKWTSILNVPDDGSGYLNKIVLIIFGLFCFQFVVQLINTVLAANQEPAKTAQLNFVGQILSLLAILILMKLVPGSLTWLVMVMAGVPLLVMLGGSMLMFKGDYRLLAPAISVVNFKSARQMLGVGSTFFIIQICALVMYESDNIVITQLFGPKEVTVFNIAYKLFSVVLMFFVVVITPFWSAFTEAYTKNEYEWIKNTLAKINKLWLGLSLCTIALTVLSPWLYDIWVGKSISVPLNLSIAMCIYIITLIWQAIHVQFLNGIGKIRLQLYLGITTSVINIPLSILLGKLIGVAGIPLANAIIFVVMGIVFSTQTNKIINRKATGVFNR</sequence>
<feature type="transmembrane region" description="Helical" evidence="6">
    <location>
        <begin position="99"/>
        <end position="121"/>
    </location>
</feature>
<dbReference type="RefSeq" id="WP_091210806.1">
    <property type="nucleotide sequence ID" value="NZ_FOCL01000003.1"/>
</dbReference>
<dbReference type="STRING" id="551995.SAMN05192574_103484"/>
<feature type="transmembrane region" description="Helical" evidence="6">
    <location>
        <begin position="31"/>
        <end position="51"/>
    </location>
</feature>
<proteinExistence type="predicted"/>
<gene>
    <name evidence="7" type="ORF">SAMN05192574_103484</name>
</gene>
<feature type="transmembrane region" description="Helical" evidence="6">
    <location>
        <begin position="330"/>
        <end position="349"/>
    </location>
</feature>
<feature type="transmembrane region" description="Helical" evidence="6">
    <location>
        <begin position="361"/>
        <end position="380"/>
    </location>
</feature>
<evidence type="ECO:0000313" key="7">
    <source>
        <dbReference type="EMBL" id="SEN54698.1"/>
    </source>
</evidence>
<dbReference type="GO" id="GO:0005886">
    <property type="term" value="C:plasma membrane"/>
    <property type="evidence" value="ECO:0007669"/>
    <property type="project" value="UniProtKB-SubCell"/>
</dbReference>
<comment type="subcellular location">
    <subcellularLocation>
        <location evidence="1">Cell membrane</location>
        <topology evidence="1">Multi-pass membrane protein</topology>
    </subcellularLocation>
</comment>
<name>A0A1H8HGL5_9SPHI</name>
<feature type="transmembrane region" description="Helical" evidence="6">
    <location>
        <begin position="57"/>
        <end position="78"/>
    </location>
</feature>
<evidence type="ECO:0000256" key="1">
    <source>
        <dbReference type="ARBA" id="ARBA00004651"/>
    </source>
</evidence>
<evidence type="ECO:0000256" key="5">
    <source>
        <dbReference type="ARBA" id="ARBA00023136"/>
    </source>
</evidence>
<feature type="transmembrane region" description="Helical" evidence="6">
    <location>
        <begin position="245"/>
        <end position="265"/>
    </location>
</feature>